<evidence type="ECO:0000256" key="3">
    <source>
        <dbReference type="ARBA" id="ARBA00022692"/>
    </source>
</evidence>
<dbReference type="PANTHER" id="PTHR30477:SF18">
    <property type="entry name" value="METAL TRANSPORT SYSTEM MEMBRANE PROTEIN CT_417-RELATED"/>
    <property type="match status" value="1"/>
</dbReference>
<dbReference type="STRING" id="118168.MC7420_7589"/>
<keyword evidence="5 7" id="KW-0472">Membrane</keyword>
<dbReference type="RefSeq" id="WP_006104950.1">
    <property type="nucleotide sequence ID" value="NZ_DS989867.1"/>
</dbReference>
<comment type="similarity">
    <text evidence="2 6">Belongs to the ABC-3 integral membrane protein family.</text>
</comment>
<sequence>MPNYRRLVTTILALGIVSVVGFGSFVVVNRIVFIAGGIAHAAYGGVGMGFFLGFNPVLGASAFSLMAALTMGWVQRKTQLRQDTVIGMLWAIGMAIGIIFVDLTPGYTANLRSYLFGSILSVPRRDLWIMLALNIIIVILVALFYKELLAISFDETFATVRNVPVNGLYLMLMGIIALTVVMLMQVVGIILLIALLSMPAAIANLYVKDLKKMMLLASLLCMIFTTAGLWLSYVLNFTSGATIVLCAAIAISQSPNLALFLRINSRKFNWL</sequence>
<dbReference type="EMBL" id="DS989867">
    <property type="protein sequence ID" value="EDX72109.1"/>
    <property type="molecule type" value="Genomic_DNA"/>
</dbReference>
<dbReference type="HOGENOM" id="CLU_028808_3_0_3"/>
<proteinExistence type="inferred from homology"/>
<feature type="transmembrane region" description="Helical" evidence="7">
    <location>
        <begin position="241"/>
        <end position="261"/>
    </location>
</feature>
<keyword evidence="6" id="KW-0813">Transport</keyword>
<evidence type="ECO:0000256" key="4">
    <source>
        <dbReference type="ARBA" id="ARBA00022989"/>
    </source>
</evidence>
<gene>
    <name evidence="8" type="ORF">MC7420_7589</name>
</gene>
<dbReference type="CDD" id="cd06550">
    <property type="entry name" value="TM_ABC_iron-siderophores_like"/>
    <property type="match status" value="1"/>
</dbReference>
<dbReference type="InterPro" id="IPR037294">
    <property type="entry name" value="ABC_BtuC-like"/>
</dbReference>
<feature type="transmembrane region" description="Helical" evidence="7">
    <location>
        <begin position="12"/>
        <end position="38"/>
    </location>
</feature>
<dbReference type="OrthoDB" id="9788905at2"/>
<feature type="transmembrane region" description="Helical" evidence="7">
    <location>
        <begin position="189"/>
        <end position="207"/>
    </location>
</feature>
<feature type="transmembrane region" description="Helical" evidence="7">
    <location>
        <begin position="214"/>
        <end position="235"/>
    </location>
</feature>
<name>B4W124_9CYAN</name>
<evidence type="ECO:0000313" key="8">
    <source>
        <dbReference type="EMBL" id="EDX72109.1"/>
    </source>
</evidence>
<dbReference type="InterPro" id="IPR001626">
    <property type="entry name" value="ABC_TroCD"/>
</dbReference>
<keyword evidence="9" id="KW-1185">Reference proteome</keyword>
<keyword evidence="4 7" id="KW-1133">Transmembrane helix</keyword>
<dbReference type="Gene3D" id="1.10.3470.10">
    <property type="entry name" value="ABC transporter involved in vitamin B12 uptake, BtuC"/>
    <property type="match status" value="1"/>
</dbReference>
<dbReference type="PANTHER" id="PTHR30477">
    <property type="entry name" value="ABC-TRANSPORTER METAL-BINDING PROTEIN"/>
    <property type="match status" value="1"/>
</dbReference>
<dbReference type="Pfam" id="PF00950">
    <property type="entry name" value="ABC-3"/>
    <property type="match status" value="1"/>
</dbReference>
<evidence type="ECO:0000256" key="6">
    <source>
        <dbReference type="RuleBase" id="RU003943"/>
    </source>
</evidence>
<organism evidence="8 9">
    <name type="scientific">Coleofasciculus chthonoplastes PCC 7420</name>
    <dbReference type="NCBI Taxonomy" id="118168"/>
    <lineage>
        <taxon>Bacteria</taxon>
        <taxon>Bacillati</taxon>
        <taxon>Cyanobacteriota</taxon>
        <taxon>Cyanophyceae</taxon>
        <taxon>Coleofasciculales</taxon>
        <taxon>Coleofasciculaceae</taxon>
        <taxon>Coleofasciculus</taxon>
    </lineage>
</organism>
<dbReference type="GO" id="GO:0055085">
    <property type="term" value="P:transmembrane transport"/>
    <property type="evidence" value="ECO:0007669"/>
    <property type="project" value="InterPro"/>
</dbReference>
<dbReference type="SUPFAM" id="SSF81345">
    <property type="entry name" value="ABC transporter involved in vitamin B12 uptake, BtuC"/>
    <property type="match status" value="1"/>
</dbReference>
<protein>
    <submittedName>
        <fullName evidence="8">ABC 3 transport family</fullName>
    </submittedName>
</protein>
<evidence type="ECO:0000256" key="2">
    <source>
        <dbReference type="ARBA" id="ARBA00008034"/>
    </source>
</evidence>
<comment type="subcellular location">
    <subcellularLocation>
        <location evidence="6">Cell membrane</location>
        <topology evidence="6">Multi-pass membrane protein</topology>
    </subcellularLocation>
    <subcellularLocation>
        <location evidence="1">Membrane</location>
        <topology evidence="1">Multi-pass membrane protein</topology>
    </subcellularLocation>
</comment>
<feature type="transmembrane region" description="Helical" evidence="7">
    <location>
        <begin position="127"/>
        <end position="145"/>
    </location>
</feature>
<dbReference type="AlphaFoldDB" id="B4W124"/>
<feature type="transmembrane region" description="Helical" evidence="7">
    <location>
        <begin position="86"/>
        <end position="107"/>
    </location>
</feature>
<accession>B4W124</accession>
<feature type="transmembrane region" description="Helical" evidence="7">
    <location>
        <begin position="166"/>
        <end position="183"/>
    </location>
</feature>
<dbReference type="Proteomes" id="UP000003835">
    <property type="component" value="Unassembled WGS sequence"/>
</dbReference>
<dbReference type="eggNOG" id="COG1108">
    <property type="taxonomic scope" value="Bacteria"/>
</dbReference>
<evidence type="ECO:0000256" key="5">
    <source>
        <dbReference type="ARBA" id="ARBA00023136"/>
    </source>
</evidence>
<feature type="transmembrane region" description="Helical" evidence="7">
    <location>
        <begin position="50"/>
        <end position="74"/>
    </location>
</feature>
<keyword evidence="3 6" id="KW-0812">Transmembrane</keyword>
<evidence type="ECO:0000256" key="7">
    <source>
        <dbReference type="SAM" id="Phobius"/>
    </source>
</evidence>
<evidence type="ECO:0000313" key="9">
    <source>
        <dbReference type="Proteomes" id="UP000003835"/>
    </source>
</evidence>
<evidence type="ECO:0000256" key="1">
    <source>
        <dbReference type="ARBA" id="ARBA00004141"/>
    </source>
</evidence>
<reference evidence="8 9" key="1">
    <citation type="submission" date="2008-07" db="EMBL/GenBank/DDBJ databases">
        <authorList>
            <person name="Tandeau de Marsac N."/>
            <person name="Ferriera S."/>
            <person name="Johnson J."/>
            <person name="Kravitz S."/>
            <person name="Beeson K."/>
            <person name="Sutton G."/>
            <person name="Rogers Y.-H."/>
            <person name="Friedman R."/>
            <person name="Frazier M."/>
            <person name="Venter J.C."/>
        </authorList>
    </citation>
    <scope>NUCLEOTIDE SEQUENCE [LARGE SCALE GENOMIC DNA]</scope>
    <source>
        <strain evidence="8 9">PCC 7420</strain>
    </source>
</reference>
<dbReference type="GO" id="GO:0010043">
    <property type="term" value="P:response to zinc ion"/>
    <property type="evidence" value="ECO:0007669"/>
    <property type="project" value="TreeGrafter"/>
</dbReference>
<dbReference type="GO" id="GO:0043190">
    <property type="term" value="C:ATP-binding cassette (ABC) transporter complex"/>
    <property type="evidence" value="ECO:0007669"/>
    <property type="project" value="InterPro"/>
</dbReference>